<proteinExistence type="inferred from homology"/>
<dbReference type="HOGENOM" id="CLU_010365_4_0_1"/>
<dbReference type="PROSITE" id="PS51384">
    <property type="entry name" value="FAD_FR"/>
    <property type="match status" value="1"/>
</dbReference>
<dbReference type="CDD" id="cd06186">
    <property type="entry name" value="NOX_Duox_like_FAD_NADP"/>
    <property type="match status" value="1"/>
</dbReference>
<dbReference type="Gene3D" id="3.40.50.80">
    <property type="entry name" value="Nucleotide-binding domain of ferredoxin-NADP reductase (FNR) module"/>
    <property type="match status" value="1"/>
</dbReference>
<evidence type="ECO:0000256" key="8">
    <source>
        <dbReference type="ARBA" id="ARBA00022827"/>
    </source>
</evidence>
<dbReference type="InterPro" id="IPR013121">
    <property type="entry name" value="Fe_red_NAD-bd_6"/>
</dbReference>
<evidence type="ECO:0000256" key="2">
    <source>
        <dbReference type="ARBA" id="ARBA00004141"/>
    </source>
</evidence>
<evidence type="ECO:0000256" key="1">
    <source>
        <dbReference type="ARBA" id="ARBA00001974"/>
    </source>
</evidence>
<keyword evidence="10" id="KW-0249">Electron transport</keyword>
<feature type="signal peptide" evidence="17">
    <location>
        <begin position="1"/>
        <end position="20"/>
    </location>
</feature>
<dbReference type="InterPro" id="IPR013130">
    <property type="entry name" value="Fe3_Rdtase_TM_dom"/>
</dbReference>
<comment type="cofactor">
    <cofactor evidence="1">
        <name>FAD</name>
        <dbReference type="ChEBI" id="CHEBI:57692"/>
    </cofactor>
</comment>
<dbReference type="GO" id="GO:0006826">
    <property type="term" value="P:iron ion transport"/>
    <property type="evidence" value="ECO:0007669"/>
    <property type="project" value="EnsemblFungi"/>
</dbReference>
<keyword evidence="5" id="KW-0349">Heme</keyword>
<keyword evidence="11 16" id="KW-1133">Transmembrane helix</keyword>
<dbReference type="EMBL" id="HE612856">
    <property type="protein sequence ID" value="CCE61380.1"/>
    <property type="molecule type" value="Genomic_DNA"/>
</dbReference>
<dbReference type="PANTHER" id="PTHR32361:SF25">
    <property type="entry name" value="FERRIC_CUPRIC REDUCTASE TRANSMEMBRANE COMPONENT 1"/>
    <property type="match status" value="1"/>
</dbReference>
<evidence type="ECO:0000259" key="18">
    <source>
        <dbReference type="PROSITE" id="PS51384"/>
    </source>
</evidence>
<keyword evidence="4" id="KW-0813">Transport</keyword>
<dbReference type="SFLD" id="SFLDG01168">
    <property type="entry name" value="Ferric_reductase_subgroup_(FRE"/>
    <property type="match status" value="1"/>
</dbReference>
<dbReference type="InterPro" id="IPR039261">
    <property type="entry name" value="FNR_nucleotide-bd"/>
</dbReference>
<evidence type="ECO:0000256" key="6">
    <source>
        <dbReference type="ARBA" id="ARBA00022630"/>
    </source>
</evidence>
<keyword evidence="9" id="KW-0521">NADP</keyword>
<feature type="transmembrane region" description="Helical" evidence="16">
    <location>
        <begin position="265"/>
        <end position="283"/>
    </location>
</feature>
<evidence type="ECO:0000256" key="5">
    <source>
        <dbReference type="ARBA" id="ARBA00022617"/>
    </source>
</evidence>
<dbReference type="eggNOG" id="KOG0039">
    <property type="taxonomic scope" value="Eukaryota"/>
</dbReference>
<evidence type="ECO:0000313" key="19">
    <source>
        <dbReference type="EMBL" id="CCE61380.1"/>
    </source>
</evidence>
<dbReference type="OrthoDB" id="167398at2759"/>
<feature type="transmembrane region" description="Helical" evidence="16">
    <location>
        <begin position="341"/>
        <end position="359"/>
    </location>
</feature>
<dbReference type="GeneID" id="11532278"/>
<dbReference type="InterPro" id="IPR017927">
    <property type="entry name" value="FAD-bd_FR_type"/>
</dbReference>
<keyword evidence="13" id="KW-0408">Iron</keyword>
<reference evidence="19 20" key="1">
    <citation type="journal article" date="2011" name="Proc. Natl. Acad. Sci. U.S.A.">
        <title>Evolutionary erosion of yeast sex chromosomes by mating-type switching accidents.</title>
        <authorList>
            <person name="Gordon J.L."/>
            <person name="Armisen D."/>
            <person name="Proux-Wera E."/>
            <person name="Oheigeartaigh S.S."/>
            <person name="Byrne K.P."/>
            <person name="Wolfe K.H."/>
        </authorList>
    </citation>
    <scope>NUCLEOTIDE SEQUENCE [LARGE SCALE GENOMIC DNA]</scope>
    <source>
        <strain evidence="20">ATCC 24235 / CBS 4417 / NBRC 1672 / NRRL Y-8282 / UCD 70-5</strain>
    </source>
</reference>
<keyword evidence="17" id="KW-0732">Signal</keyword>
<evidence type="ECO:0000256" key="12">
    <source>
        <dbReference type="ARBA" id="ARBA00023002"/>
    </source>
</evidence>
<feature type="transmembrane region" description="Helical" evidence="16">
    <location>
        <begin position="225"/>
        <end position="245"/>
    </location>
</feature>
<evidence type="ECO:0000256" key="10">
    <source>
        <dbReference type="ARBA" id="ARBA00022982"/>
    </source>
</evidence>
<dbReference type="AlphaFoldDB" id="G8BNA2"/>
<dbReference type="Pfam" id="PF01794">
    <property type="entry name" value="Ferric_reduct"/>
    <property type="match status" value="1"/>
</dbReference>
<evidence type="ECO:0000256" key="14">
    <source>
        <dbReference type="ARBA" id="ARBA00023065"/>
    </source>
</evidence>
<dbReference type="SFLD" id="SFLDS00052">
    <property type="entry name" value="Ferric_Reductase_Domain"/>
    <property type="match status" value="1"/>
</dbReference>
<dbReference type="OMA" id="WGLVFYW"/>
<dbReference type="GO" id="GO:0000293">
    <property type="term" value="F:ferric-chelate reductase activity"/>
    <property type="evidence" value="ECO:0007669"/>
    <property type="project" value="EnsemblFungi"/>
</dbReference>
<evidence type="ECO:0000256" key="13">
    <source>
        <dbReference type="ARBA" id="ARBA00023004"/>
    </source>
</evidence>
<evidence type="ECO:0000256" key="7">
    <source>
        <dbReference type="ARBA" id="ARBA00022692"/>
    </source>
</evidence>
<dbReference type="SUPFAM" id="SSF52343">
    <property type="entry name" value="Ferredoxin reductase-like, C-terminal NADP-linked domain"/>
    <property type="match status" value="1"/>
</dbReference>
<comment type="subcellular location">
    <subcellularLocation>
        <location evidence="2">Membrane</location>
        <topology evidence="2">Multi-pass membrane protein</topology>
    </subcellularLocation>
</comment>
<dbReference type="Proteomes" id="UP000005666">
    <property type="component" value="Chromosome 1"/>
</dbReference>
<evidence type="ECO:0000256" key="9">
    <source>
        <dbReference type="ARBA" id="ARBA00022857"/>
    </source>
</evidence>
<keyword evidence="5" id="KW-0479">Metal-binding</keyword>
<protein>
    <recommendedName>
        <fullName evidence="18">FAD-binding FR-type domain-containing protein</fullName>
    </recommendedName>
</protein>
<evidence type="ECO:0000256" key="11">
    <source>
        <dbReference type="ARBA" id="ARBA00022989"/>
    </source>
</evidence>
<keyword evidence="6" id="KW-0285">Flavoprotein</keyword>
<comment type="similarity">
    <text evidence="3">Belongs to the ferric reductase (FRE) family.</text>
</comment>
<evidence type="ECO:0000256" key="4">
    <source>
        <dbReference type="ARBA" id="ARBA00022448"/>
    </source>
</evidence>
<dbReference type="GO" id="GO:0015677">
    <property type="term" value="P:copper ion import"/>
    <property type="evidence" value="ECO:0007669"/>
    <property type="project" value="EnsemblFungi"/>
</dbReference>
<dbReference type="KEGG" id="tpf:TPHA_0A03020"/>
<dbReference type="Pfam" id="PF08022">
    <property type="entry name" value="FAD_binding_8"/>
    <property type="match status" value="1"/>
</dbReference>
<feature type="chain" id="PRO_5003508525" description="FAD-binding FR-type domain-containing protein" evidence="17">
    <location>
        <begin position="21"/>
        <end position="715"/>
    </location>
</feature>
<feature type="transmembrane region" description="Helical" evidence="16">
    <location>
        <begin position="157"/>
        <end position="179"/>
    </location>
</feature>
<evidence type="ECO:0000256" key="3">
    <source>
        <dbReference type="ARBA" id="ARBA00006278"/>
    </source>
</evidence>
<dbReference type="RefSeq" id="XP_003683814.1">
    <property type="nucleotide sequence ID" value="XM_003683766.1"/>
</dbReference>
<dbReference type="Pfam" id="PF08030">
    <property type="entry name" value="NAD_binding_6"/>
    <property type="match status" value="1"/>
</dbReference>
<keyword evidence="15 16" id="KW-0472">Membrane</keyword>
<organism evidence="19 20">
    <name type="scientific">Tetrapisispora phaffii (strain ATCC 24235 / CBS 4417 / NBRC 1672 / NRRL Y-8282 / UCD 70-5)</name>
    <name type="common">Yeast</name>
    <name type="synonym">Fabospora phaffii</name>
    <dbReference type="NCBI Taxonomy" id="1071381"/>
    <lineage>
        <taxon>Eukaryota</taxon>
        <taxon>Fungi</taxon>
        <taxon>Dikarya</taxon>
        <taxon>Ascomycota</taxon>
        <taxon>Saccharomycotina</taxon>
        <taxon>Saccharomycetes</taxon>
        <taxon>Saccharomycetales</taxon>
        <taxon>Saccharomycetaceae</taxon>
        <taxon>Tetrapisispora</taxon>
    </lineage>
</organism>
<keyword evidence="14" id="KW-0406">Ion transport</keyword>
<evidence type="ECO:0000313" key="20">
    <source>
        <dbReference type="Proteomes" id="UP000005666"/>
    </source>
</evidence>
<feature type="transmembrane region" description="Helical" evidence="16">
    <location>
        <begin position="304"/>
        <end position="325"/>
    </location>
</feature>
<gene>
    <name evidence="19" type="primary">TPHA0A03020</name>
    <name evidence="19" type="ordered locus">TPHA_0A03020</name>
</gene>
<dbReference type="GO" id="GO:0006879">
    <property type="term" value="P:intracellular iron ion homeostasis"/>
    <property type="evidence" value="ECO:0007669"/>
    <property type="project" value="TreeGrafter"/>
</dbReference>
<keyword evidence="8" id="KW-0274">FAD</keyword>
<keyword evidence="7 16" id="KW-0812">Transmembrane</keyword>
<keyword evidence="20" id="KW-1185">Reference proteome</keyword>
<dbReference type="InterPro" id="IPR051410">
    <property type="entry name" value="Ferric/Cupric_Reductase"/>
</dbReference>
<dbReference type="InterPro" id="IPR013112">
    <property type="entry name" value="FAD-bd_8"/>
</dbReference>
<evidence type="ECO:0000256" key="15">
    <source>
        <dbReference type="ARBA" id="ARBA00023136"/>
    </source>
</evidence>
<name>G8BNA2_TETPH</name>
<evidence type="ECO:0000256" key="17">
    <source>
        <dbReference type="SAM" id="SignalP"/>
    </source>
</evidence>
<accession>G8BNA2</accession>
<keyword evidence="12" id="KW-0560">Oxidoreductase</keyword>
<sequence length="715" mass="83131">MRLGFVRYLLPWLLIRQVFSLVLIDSTVASACIYYAAQFDWDCGSHSNNMKAYACRCANINWLGTVTNCIMTTTDEKHLMEKALKHLSTRCIQKADLDYTVSELLKIYENGTNYLRDSNPMDFDMPVYDTLNINMTAFEFYHSSFKHYTVAVRTSQWFGWGLVFYWVFIISVATVFNTFPNTKLVSLFNNNIIKKKLILPSSVKNYKDRTLLLWGFIPFNFHTRLNTLVVTVFCILTAITCCVYYDVPLPNAYLTSQYSKNINLISYRTDIMSISIFPLIYLFGTRNNPLIYISGIQFPTFIFYHKWCAYVCTLLAFIHSLIWTYDGVKNDTYIAQFVDNYFVWGVVAMAFMGFLVVQGEKVFRDYFYETFLVLHKIFNIIFIISMYYHMNILGWLGWVWSMAGILIYDRLMRIVRIIWNGGVHNATLSVCGDGIIKIEMKKPKHCKYLPGSFAYLYFLEPHNFWFYCFQSHAFSVLTDPQEDPKNTNHIIFYFKAQKGITKAMLNRILYEGRNLTCKMMIEGPYGTAPTQFLTEKFSQNTRKVGVAAGMGIVSIYPFFVQFLKNNKHKSSETKFFWIINDLSGLTWFRSELKFLVDNGCDLTIFVSRDNGSDVEMEVIDYDNKDKEIVYENENDFLLKSDSSDIEFNVIFLGKRPDLHALVKNEIDASKTSLKDIQFLSCGPPSFNDILRHSVVDNITSDLTFEVGYSEESFTW</sequence>
<dbReference type="GO" id="GO:0005886">
    <property type="term" value="C:plasma membrane"/>
    <property type="evidence" value="ECO:0007669"/>
    <property type="project" value="EnsemblFungi"/>
</dbReference>
<feature type="domain" description="FAD-binding FR-type" evidence="18">
    <location>
        <begin position="410"/>
        <end position="531"/>
    </location>
</feature>
<dbReference type="PANTHER" id="PTHR32361">
    <property type="entry name" value="FERRIC/CUPRIC REDUCTASE TRANSMEMBRANE COMPONENT"/>
    <property type="match status" value="1"/>
</dbReference>
<evidence type="ECO:0000256" key="16">
    <source>
        <dbReference type="SAM" id="Phobius"/>
    </source>
</evidence>